<dbReference type="EMBL" id="HBEG01024238">
    <property type="protein sequence ID" value="CAD8360129.1"/>
    <property type="molecule type" value="Transcribed_RNA"/>
</dbReference>
<evidence type="ECO:0000256" key="1">
    <source>
        <dbReference type="SAM" id="MobiDB-lite"/>
    </source>
</evidence>
<evidence type="ECO:0000313" key="2">
    <source>
        <dbReference type="EMBL" id="CAD8360129.1"/>
    </source>
</evidence>
<dbReference type="AlphaFoldDB" id="A0A7S0ADJ8"/>
<accession>A0A7S0ADJ8</accession>
<gene>
    <name evidence="2" type="ORF">PBAH0796_LOCUS14698</name>
</gene>
<name>A0A7S0ADJ8_9DINO</name>
<organism evidence="2">
    <name type="scientific">Pyrodinium bahamense</name>
    <dbReference type="NCBI Taxonomy" id="73915"/>
    <lineage>
        <taxon>Eukaryota</taxon>
        <taxon>Sar</taxon>
        <taxon>Alveolata</taxon>
        <taxon>Dinophyceae</taxon>
        <taxon>Gonyaulacales</taxon>
        <taxon>Pyrocystaceae</taxon>
        <taxon>Pyrodinium</taxon>
    </lineage>
</organism>
<proteinExistence type="predicted"/>
<sequence length="159" mass="17354">MAPKRRMTTKGAPRALENGKCTRDSAPPVTETAIVPASQGAMTPTPQQQRQHQQEQSGSSGRGSGPARGDDGAIVPMRRGGGKGLKLVQKSHELEMEQNKVDGSNLQRKSKVKEQKLYHVASNEHVETKLMTEDKRRKTAKDGTVTITSTTTIKKVSYM</sequence>
<reference evidence="2" key="1">
    <citation type="submission" date="2021-01" db="EMBL/GenBank/DDBJ databases">
        <authorList>
            <person name="Corre E."/>
            <person name="Pelletier E."/>
            <person name="Niang G."/>
            <person name="Scheremetjew M."/>
            <person name="Finn R."/>
            <person name="Kale V."/>
            <person name="Holt S."/>
            <person name="Cochrane G."/>
            <person name="Meng A."/>
            <person name="Brown T."/>
            <person name="Cohen L."/>
        </authorList>
    </citation>
    <scope>NUCLEOTIDE SEQUENCE</scope>
    <source>
        <strain evidence="2">Pbaha01</strain>
    </source>
</reference>
<feature type="region of interest" description="Disordered" evidence="1">
    <location>
        <begin position="1"/>
        <end position="82"/>
    </location>
</feature>
<feature type="compositionally biased region" description="Low complexity" evidence="1">
    <location>
        <begin position="47"/>
        <end position="59"/>
    </location>
</feature>
<protein>
    <submittedName>
        <fullName evidence="2">Uncharacterized protein</fullName>
    </submittedName>
</protein>